<evidence type="ECO:0000256" key="1">
    <source>
        <dbReference type="SAM" id="SignalP"/>
    </source>
</evidence>
<evidence type="ECO:0000313" key="2">
    <source>
        <dbReference type="EMBL" id="TRO65333.1"/>
    </source>
</evidence>
<dbReference type="AlphaFoldDB" id="A0A550I2X6"/>
<dbReference type="Proteomes" id="UP000315131">
    <property type="component" value="Unassembled WGS sequence"/>
</dbReference>
<keyword evidence="1" id="KW-0732">Signal</keyword>
<dbReference type="EMBL" id="VHSF01000002">
    <property type="protein sequence ID" value="TRO65333.1"/>
    <property type="molecule type" value="Genomic_DNA"/>
</dbReference>
<comment type="caution">
    <text evidence="2">The sequence shown here is derived from an EMBL/GenBank/DDBJ whole genome shotgun (WGS) entry which is preliminary data.</text>
</comment>
<dbReference type="RefSeq" id="WP_143410653.1">
    <property type="nucleotide sequence ID" value="NZ_VHSF01000002.1"/>
</dbReference>
<organism evidence="2 3">
    <name type="scientific">Christiangramia sabulilitoris</name>
    <dbReference type="NCBI Taxonomy" id="2583991"/>
    <lineage>
        <taxon>Bacteria</taxon>
        <taxon>Pseudomonadati</taxon>
        <taxon>Bacteroidota</taxon>
        <taxon>Flavobacteriia</taxon>
        <taxon>Flavobacteriales</taxon>
        <taxon>Flavobacteriaceae</taxon>
        <taxon>Christiangramia</taxon>
    </lineage>
</organism>
<feature type="signal peptide" evidence="1">
    <location>
        <begin position="1"/>
        <end position="18"/>
    </location>
</feature>
<sequence>MRISIFLLLLSSGYFSSAQVGIGNYDPMAQLDITATNRAEPSVIDGILIPRIDKFPAVNPGNNQHGMLTFLTKSVTNFSPGFYFWNATENKWKSLASDIPGSNFYKPTTTQSPNNITDPIYRDNSIGIGTDVITSRLQVAIGPGKDLALKKGLEVDNANSATDNLTTYGIISDNRSQTNGNKYGLKTNVGGVGIGIHYGIFNETYQNTGTNDIYGIFNRVGRTFGAKSNNYGIYSEIGSIQGVGNIFGIYSIAIGDANSNVYAAYFAGRVGIGNTPETDYVLPAARGTDGQVMMTSATGQVSWSNAGIQNYSSTTSNTGEFTITDDIGTLRINNQITALIIPASASNKGRILRLINWPGNSEKPFIFLGSDDLFDVRTNAKVLSIKPQQVLTIQSAGNRWILLNQ</sequence>
<protein>
    <submittedName>
        <fullName evidence="2">Uncharacterized protein</fullName>
    </submittedName>
</protein>
<dbReference type="OrthoDB" id="1488700at2"/>
<gene>
    <name evidence="2" type="ORF">FGM01_07965</name>
</gene>
<name>A0A550I2X6_9FLAO</name>
<reference evidence="2 3" key="1">
    <citation type="submission" date="2019-06" db="EMBL/GenBank/DDBJ databases">
        <title>Gramella sabulilitoris sp. nov., isolated from a marine sand.</title>
        <authorList>
            <person name="Yoon J.-H."/>
        </authorList>
    </citation>
    <scope>NUCLEOTIDE SEQUENCE [LARGE SCALE GENOMIC DNA]</scope>
    <source>
        <strain evidence="2 3">HSMS-1</strain>
    </source>
</reference>
<evidence type="ECO:0000313" key="3">
    <source>
        <dbReference type="Proteomes" id="UP000315131"/>
    </source>
</evidence>
<accession>A0A550I2X6</accession>
<keyword evidence="3" id="KW-1185">Reference proteome</keyword>
<proteinExistence type="predicted"/>
<feature type="chain" id="PRO_5022073965" evidence="1">
    <location>
        <begin position="19"/>
        <end position="405"/>
    </location>
</feature>